<organism evidence="1">
    <name type="scientific">Anguilla anguilla</name>
    <name type="common">European freshwater eel</name>
    <name type="synonym">Muraena anguilla</name>
    <dbReference type="NCBI Taxonomy" id="7936"/>
    <lineage>
        <taxon>Eukaryota</taxon>
        <taxon>Metazoa</taxon>
        <taxon>Chordata</taxon>
        <taxon>Craniata</taxon>
        <taxon>Vertebrata</taxon>
        <taxon>Euteleostomi</taxon>
        <taxon>Actinopterygii</taxon>
        <taxon>Neopterygii</taxon>
        <taxon>Teleostei</taxon>
        <taxon>Anguilliformes</taxon>
        <taxon>Anguillidae</taxon>
        <taxon>Anguilla</taxon>
    </lineage>
</organism>
<proteinExistence type="predicted"/>
<dbReference type="EMBL" id="GBXM01009352">
    <property type="protein sequence ID" value="JAH99225.1"/>
    <property type="molecule type" value="Transcribed_RNA"/>
</dbReference>
<sequence length="29" mass="3245">MPMDPGLGDDVTVLLYYDKAQNKCHPIPL</sequence>
<reference evidence="1" key="2">
    <citation type="journal article" date="2015" name="Fish Shellfish Immunol.">
        <title>Early steps in the European eel (Anguilla anguilla)-Vibrio vulnificus interaction in the gills: Role of the RtxA13 toxin.</title>
        <authorList>
            <person name="Callol A."/>
            <person name="Pajuelo D."/>
            <person name="Ebbesson L."/>
            <person name="Teles M."/>
            <person name="MacKenzie S."/>
            <person name="Amaro C."/>
        </authorList>
    </citation>
    <scope>NUCLEOTIDE SEQUENCE</scope>
</reference>
<reference evidence="1" key="1">
    <citation type="submission" date="2014-11" db="EMBL/GenBank/DDBJ databases">
        <authorList>
            <person name="Amaro Gonzalez C."/>
        </authorList>
    </citation>
    <scope>NUCLEOTIDE SEQUENCE</scope>
</reference>
<name>A0A0E9XBN1_ANGAN</name>
<accession>A0A0E9XBN1</accession>
<protein>
    <submittedName>
        <fullName evidence="1">Uncharacterized protein</fullName>
    </submittedName>
</protein>
<dbReference type="AlphaFoldDB" id="A0A0E9XBN1"/>
<evidence type="ECO:0000313" key="1">
    <source>
        <dbReference type="EMBL" id="JAH99225.1"/>
    </source>
</evidence>